<name>D5ZWC7_STRV1</name>
<gene>
    <name evidence="1" type="ORF">SSFG_04160</name>
</gene>
<sequence>MPTAVPEDAPFPDDPLFPSRRHFSSRHDDIFLPVTTAPFLLRTVLISVTKSRSGYPHV</sequence>
<reference evidence="2" key="1">
    <citation type="submission" date="2008-12" db="EMBL/GenBank/DDBJ databases">
        <title>Annotation of Streptomyces ghanaensis ATCC 14672.</title>
        <authorList>
            <consortium name="The Broad Institute Genome Sequencing Platform"/>
            <consortium name="Broad Institute Microbial Sequencing Center"/>
            <person name="Fischbach M."/>
            <person name="Ward D."/>
            <person name="Young S."/>
            <person name="Kodira C.D."/>
            <person name="Zeng Q."/>
            <person name="Koehrsen M."/>
            <person name="Godfrey P."/>
            <person name="Alvarado L."/>
            <person name="Berlin A.M."/>
            <person name="Borenstein D."/>
            <person name="Chen Z."/>
            <person name="Engels R."/>
            <person name="Freedman E."/>
            <person name="Gellesch M."/>
            <person name="Goldberg J."/>
            <person name="Griggs A."/>
            <person name="Gujja S."/>
            <person name="Heiman D.I."/>
            <person name="Hepburn T.A."/>
            <person name="Howarth C."/>
            <person name="Jen D."/>
            <person name="Larson L."/>
            <person name="Lewis B."/>
            <person name="Mehta T."/>
            <person name="Park D."/>
            <person name="Pearson M."/>
            <person name="Roberts A."/>
            <person name="Saif S."/>
            <person name="Shea T.D."/>
            <person name="Shenoy N."/>
            <person name="Sisk P."/>
            <person name="Stolte C."/>
            <person name="Sykes S.N."/>
            <person name="Walk T."/>
            <person name="White J."/>
            <person name="Yandava C."/>
            <person name="Straight P."/>
            <person name="Clardy J."/>
            <person name="Hung D."/>
            <person name="Kolter R."/>
            <person name="Mekalanos J."/>
            <person name="Walker S."/>
            <person name="Walsh C.T."/>
            <person name="Wieland B.L.C."/>
            <person name="Ilzarbe M."/>
            <person name="Galagan J."/>
            <person name="Nusbaum C."/>
            <person name="Birren B."/>
        </authorList>
    </citation>
    <scope>NUCLEOTIDE SEQUENCE [LARGE SCALE GENOMIC DNA]</scope>
    <source>
        <strain evidence="2">ATCC 14672 / DSM 40746 / JCM 4963 / KCTC 9882 / NRRL B-12104 / FH 1290</strain>
    </source>
</reference>
<dbReference type="EMBL" id="DS999641">
    <property type="protein sequence ID" value="EFE68917.2"/>
    <property type="molecule type" value="Genomic_DNA"/>
</dbReference>
<dbReference type="Proteomes" id="UP000003824">
    <property type="component" value="Unassembled WGS sequence"/>
</dbReference>
<organism evidence="1 2">
    <name type="scientific">Streptomyces viridosporus (strain ATCC 14672 / DSM 40746 / JCM 4963 / KCTC 9882 / NRRL B-12104 / FH 1290)</name>
    <name type="common">Streptomyces ghanaensis</name>
    <dbReference type="NCBI Taxonomy" id="566461"/>
    <lineage>
        <taxon>Bacteria</taxon>
        <taxon>Bacillati</taxon>
        <taxon>Actinomycetota</taxon>
        <taxon>Actinomycetes</taxon>
        <taxon>Kitasatosporales</taxon>
        <taxon>Streptomycetaceae</taxon>
        <taxon>Streptomyces</taxon>
    </lineage>
</organism>
<proteinExistence type="predicted"/>
<protein>
    <submittedName>
        <fullName evidence="1">Predicted protein</fullName>
    </submittedName>
</protein>
<dbReference type="AlphaFoldDB" id="D5ZWC7"/>
<accession>D5ZWC7</accession>
<evidence type="ECO:0000313" key="1">
    <source>
        <dbReference type="EMBL" id="EFE68917.2"/>
    </source>
</evidence>
<evidence type="ECO:0000313" key="2">
    <source>
        <dbReference type="Proteomes" id="UP000003824"/>
    </source>
</evidence>